<reference evidence="3" key="1">
    <citation type="submission" date="2022-11" db="UniProtKB">
        <authorList>
            <consortium name="WormBaseParasite"/>
        </authorList>
    </citation>
    <scope>IDENTIFICATION</scope>
</reference>
<keyword evidence="2" id="KW-1185">Reference proteome</keyword>
<dbReference type="PROSITE" id="PS50097">
    <property type="entry name" value="BTB"/>
    <property type="match status" value="1"/>
</dbReference>
<dbReference type="InterPro" id="IPR000210">
    <property type="entry name" value="BTB/POZ_dom"/>
</dbReference>
<dbReference type="InterPro" id="IPR011333">
    <property type="entry name" value="SKP1/BTB/POZ_sf"/>
</dbReference>
<dbReference type="SUPFAM" id="SSF54695">
    <property type="entry name" value="POZ domain"/>
    <property type="match status" value="1"/>
</dbReference>
<dbReference type="CDD" id="cd18186">
    <property type="entry name" value="BTB_POZ_ZBTB_KLHL-like"/>
    <property type="match status" value="1"/>
</dbReference>
<protein>
    <submittedName>
        <fullName evidence="3">BTB domain-containing protein</fullName>
    </submittedName>
</protein>
<dbReference type="Proteomes" id="UP000887577">
    <property type="component" value="Unplaced"/>
</dbReference>
<evidence type="ECO:0000259" key="1">
    <source>
        <dbReference type="PROSITE" id="PS50097"/>
    </source>
</evidence>
<dbReference type="Pfam" id="PF00651">
    <property type="entry name" value="BTB"/>
    <property type="match status" value="1"/>
</dbReference>
<dbReference type="Gene3D" id="3.30.710.10">
    <property type="entry name" value="Potassium Channel Kv1.1, Chain A"/>
    <property type="match status" value="1"/>
</dbReference>
<evidence type="ECO:0000313" key="2">
    <source>
        <dbReference type="Proteomes" id="UP000887577"/>
    </source>
</evidence>
<sequence length="233" mass="26795">MCTVNYNLFIPSNRLNSLKLHQYFESEFVLPGYDDLKFTYEVRRINLGDDENDIVIIIKNSYDVIIKGKEKKKDAVLRVNPKMDANLNLSFRFNPNVYHPTGNTESESHILPLNESRPESVIPSYISNSTENPILYKIASNHRYADVFFITSDETKIPSHRNILAEYSNLFAQIFDESSENTVKINVNDFSVDTIQSALNFINGKPDSIVGKEMEVFKFAIKYDIQALIVSFF</sequence>
<dbReference type="AlphaFoldDB" id="A0A914Y0T8"/>
<name>A0A914Y0T8_9BILA</name>
<accession>A0A914Y0T8</accession>
<feature type="domain" description="BTB" evidence="1">
    <location>
        <begin position="145"/>
        <end position="202"/>
    </location>
</feature>
<proteinExistence type="predicted"/>
<organism evidence="2 3">
    <name type="scientific">Panagrolaimus superbus</name>
    <dbReference type="NCBI Taxonomy" id="310955"/>
    <lineage>
        <taxon>Eukaryota</taxon>
        <taxon>Metazoa</taxon>
        <taxon>Ecdysozoa</taxon>
        <taxon>Nematoda</taxon>
        <taxon>Chromadorea</taxon>
        <taxon>Rhabditida</taxon>
        <taxon>Tylenchina</taxon>
        <taxon>Panagrolaimomorpha</taxon>
        <taxon>Panagrolaimoidea</taxon>
        <taxon>Panagrolaimidae</taxon>
        <taxon>Panagrolaimus</taxon>
    </lineage>
</organism>
<evidence type="ECO:0000313" key="3">
    <source>
        <dbReference type="WBParaSite" id="PSU_v2.g11461.t1"/>
    </source>
</evidence>
<dbReference type="WBParaSite" id="PSU_v2.g11461.t1">
    <property type="protein sequence ID" value="PSU_v2.g11461.t1"/>
    <property type="gene ID" value="PSU_v2.g11461"/>
</dbReference>